<protein>
    <submittedName>
        <fullName evidence="3">Uncharacterized protein</fullName>
    </submittedName>
</protein>
<accession>A0A066WRJ8</accession>
<dbReference type="Pfam" id="PF11957">
    <property type="entry name" value="efThoc1"/>
    <property type="match status" value="1"/>
</dbReference>
<feature type="region of interest" description="Disordered" evidence="2">
    <location>
        <begin position="285"/>
        <end position="320"/>
    </location>
</feature>
<feature type="compositionally biased region" description="Acidic residues" evidence="2">
    <location>
        <begin position="457"/>
        <end position="466"/>
    </location>
</feature>
<feature type="compositionally biased region" description="Acidic residues" evidence="2">
    <location>
        <begin position="290"/>
        <end position="302"/>
    </location>
</feature>
<dbReference type="EMBL" id="JMSN01000003">
    <property type="protein sequence ID" value="KDN53285.1"/>
    <property type="molecule type" value="Genomic_DNA"/>
</dbReference>
<feature type="region of interest" description="Disordered" evidence="2">
    <location>
        <begin position="433"/>
        <end position="466"/>
    </location>
</feature>
<reference evidence="3 4" key="1">
    <citation type="submission" date="2014-05" db="EMBL/GenBank/DDBJ databases">
        <title>Draft genome sequence of a rare smut relative, Tilletiaria anomala UBC 951.</title>
        <authorList>
            <consortium name="DOE Joint Genome Institute"/>
            <person name="Toome M."/>
            <person name="Kuo A."/>
            <person name="Henrissat B."/>
            <person name="Lipzen A."/>
            <person name="Tritt A."/>
            <person name="Yoshinaga Y."/>
            <person name="Zane M."/>
            <person name="Barry K."/>
            <person name="Grigoriev I.V."/>
            <person name="Spatafora J.W."/>
            <person name="Aimea M.C."/>
        </authorList>
    </citation>
    <scope>NUCLEOTIDE SEQUENCE [LARGE SCALE GENOMIC DNA]</scope>
    <source>
        <strain evidence="3 4">UBC 951</strain>
    </source>
</reference>
<sequence>MSARLSVAELNSQLANFVASLLEGLAQLRKDHSHSELILPPDLTFPILDTRISEWASNLDLLKEESAEHIFAEKAKLLPELAPDAHQRDQDERKKALELVREDAQVKAQRHNQLVEARTNAFGQFLRVKVTQRPGSSRASTSTNLDDVQLRELFDRCDVLLSFELAGLCEAVAPLTVIEGVMETLPLEGCSKMLDYIDSRKAQITVNFSGTTSGSGRTRKGAKSPVLLRICNDLRRRLAKPFMRHTILSGRIASLLTEVFPLGERSGLNTRGDFHIDNKTIIKDQHADGGDEGETPAEEAEQEGGANSAEGSKAGEKTLEERATSDADFYILFWSMQQFFANPSLIFEADSVLPPNLLPRAVHEPHSQVKEEKIRDERERDHGSRRQGKEPDEDQEYEKGLHSDAGGLKEFKYATQRILDLLMAVNERELMLNGSDTQEESRQQSNANGGEAGPDAMDTDQAEEEEEPFFPKYLTGRELLDSEVREPSFRRQILVQFLILLQYILEFRQARKAKWAARCTNKTLLRSWVLTEASAEWCNSTWKQILTHLNQIPGPRAYAVATKNTMRREHNWAEWKAMNCQPMEVPPMTKSEMQSFETALSNLFSKLPIFPQRLGTPALSKLWDNGVPPPQAGTTRRENEDGVYVHVATDGLEELEWGPRANDFDAYAHKWRKLETKSDQRRSEIGLPKGVERRENDLRRKVRNKTARTQLNTMQNAKIRIQTLQLRKSKLAEELQKLDLSTSQVAAAQRNSKQEELLSLEKTLRELQSAVPSADVQKQLQEVYAKSTVELKESDASIKKERRDLKAAPLLEQGYSVSWRALRLASQQHLRLLGQVPMDDLELLSQAIEGKFNPSKIIEEEIQAATPVAPEPAPKPTTGPFASTEDGVGQIVLKQEGSLEPFALSAPTGPVATVLKTEPVDHNALSIGSTDAGSPIVDVTMGEANPATSGS</sequence>
<dbReference type="STRING" id="1037660.A0A066WRJ8"/>
<name>A0A066WRJ8_TILAU</name>
<dbReference type="InterPro" id="IPR021861">
    <property type="entry name" value="THO_THOC1"/>
</dbReference>
<dbReference type="GO" id="GO:0006406">
    <property type="term" value="P:mRNA export from nucleus"/>
    <property type="evidence" value="ECO:0007669"/>
    <property type="project" value="TreeGrafter"/>
</dbReference>
<feature type="compositionally biased region" description="Basic and acidic residues" evidence="2">
    <location>
        <begin position="363"/>
        <end position="390"/>
    </location>
</feature>
<evidence type="ECO:0000313" key="4">
    <source>
        <dbReference type="Proteomes" id="UP000027361"/>
    </source>
</evidence>
<evidence type="ECO:0000313" key="3">
    <source>
        <dbReference type="EMBL" id="KDN53285.1"/>
    </source>
</evidence>
<dbReference type="GeneID" id="25263535"/>
<feature type="region of interest" description="Disordered" evidence="2">
    <location>
        <begin position="926"/>
        <end position="951"/>
    </location>
</feature>
<evidence type="ECO:0000256" key="1">
    <source>
        <dbReference type="SAM" id="Coils"/>
    </source>
</evidence>
<dbReference type="PANTHER" id="PTHR13265:SF0">
    <property type="entry name" value="HPR1"/>
    <property type="match status" value="1"/>
</dbReference>
<dbReference type="InParanoid" id="A0A066WRJ8"/>
<gene>
    <name evidence="3" type="ORF">K437DRAFT_253308</name>
</gene>
<evidence type="ECO:0000256" key="2">
    <source>
        <dbReference type="SAM" id="MobiDB-lite"/>
    </source>
</evidence>
<dbReference type="GO" id="GO:0000445">
    <property type="term" value="C:THO complex part of transcription export complex"/>
    <property type="evidence" value="ECO:0007669"/>
    <property type="project" value="TreeGrafter"/>
</dbReference>
<comment type="caution">
    <text evidence="3">The sequence shown here is derived from an EMBL/GenBank/DDBJ whole genome shotgun (WGS) entry which is preliminary data.</text>
</comment>
<dbReference type="OrthoDB" id="9402762at2759"/>
<feature type="coiled-coil region" evidence="1">
    <location>
        <begin position="714"/>
        <end position="770"/>
    </location>
</feature>
<organism evidence="3 4">
    <name type="scientific">Tilletiaria anomala (strain ATCC 24038 / CBS 436.72 / UBC 951)</name>
    <dbReference type="NCBI Taxonomy" id="1037660"/>
    <lineage>
        <taxon>Eukaryota</taxon>
        <taxon>Fungi</taxon>
        <taxon>Dikarya</taxon>
        <taxon>Basidiomycota</taxon>
        <taxon>Ustilaginomycotina</taxon>
        <taxon>Exobasidiomycetes</taxon>
        <taxon>Georgefischeriales</taxon>
        <taxon>Tilletiariaceae</taxon>
        <taxon>Tilletiaria</taxon>
    </lineage>
</organism>
<dbReference type="Proteomes" id="UP000027361">
    <property type="component" value="Unassembled WGS sequence"/>
</dbReference>
<dbReference type="HOGENOM" id="CLU_309769_0_0_1"/>
<proteinExistence type="predicted"/>
<dbReference type="AlphaFoldDB" id="A0A066WRJ8"/>
<dbReference type="PANTHER" id="PTHR13265">
    <property type="entry name" value="THO COMPLEX SUBUNIT 1"/>
    <property type="match status" value="1"/>
</dbReference>
<feature type="region of interest" description="Disordered" evidence="2">
    <location>
        <begin position="363"/>
        <end position="403"/>
    </location>
</feature>
<keyword evidence="1" id="KW-0175">Coiled coil</keyword>
<dbReference type="RefSeq" id="XP_013246124.1">
    <property type="nucleotide sequence ID" value="XM_013390670.1"/>
</dbReference>
<keyword evidence="4" id="KW-1185">Reference proteome</keyword>